<keyword evidence="2" id="KW-1185">Reference proteome</keyword>
<name>A0A9P6D127_9AGAR</name>
<proteinExistence type="predicted"/>
<reference evidence="1" key="1">
    <citation type="submission" date="2020-11" db="EMBL/GenBank/DDBJ databases">
        <authorList>
            <consortium name="DOE Joint Genome Institute"/>
            <person name="Ahrendt S."/>
            <person name="Riley R."/>
            <person name="Andreopoulos W."/>
            <person name="Labutti K."/>
            <person name="Pangilinan J."/>
            <person name="Ruiz-Duenas F.J."/>
            <person name="Barrasa J.M."/>
            <person name="Sanchez-Garcia M."/>
            <person name="Camarero S."/>
            <person name="Miyauchi S."/>
            <person name="Serrano A."/>
            <person name="Linde D."/>
            <person name="Babiker R."/>
            <person name="Drula E."/>
            <person name="Ayuso-Fernandez I."/>
            <person name="Pacheco R."/>
            <person name="Padilla G."/>
            <person name="Ferreira P."/>
            <person name="Barriuso J."/>
            <person name="Kellner H."/>
            <person name="Castanera R."/>
            <person name="Alfaro M."/>
            <person name="Ramirez L."/>
            <person name="Pisabarro A.G."/>
            <person name="Kuo A."/>
            <person name="Tritt A."/>
            <person name="Lipzen A."/>
            <person name="He G."/>
            <person name="Yan M."/>
            <person name="Ng V."/>
            <person name="Cullen D."/>
            <person name="Martin F."/>
            <person name="Rosso M.-N."/>
            <person name="Henrissat B."/>
            <person name="Hibbett D."/>
            <person name="Martinez A.T."/>
            <person name="Grigoriev I.V."/>
        </authorList>
    </citation>
    <scope>NUCLEOTIDE SEQUENCE</scope>
    <source>
        <strain evidence="1">CIRM-BRFM 674</strain>
    </source>
</reference>
<dbReference type="AlphaFoldDB" id="A0A9P6D127"/>
<gene>
    <name evidence="1" type="ORF">BDN70DRAFT_807362</name>
</gene>
<dbReference type="InterPro" id="IPR014710">
    <property type="entry name" value="RmlC-like_jellyroll"/>
</dbReference>
<comment type="caution">
    <text evidence="1">The sequence shown here is derived from an EMBL/GenBank/DDBJ whole genome shotgun (WGS) entry which is preliminary data.</text>
</comment>
<dbReference type="InterPro" id="IPR011051">
    <property type="entry name" value="RmlC_Cupin_sf"/>
</dbReference>
<organism evidence="1 2">
    <name type="scientific">Pholiota conissans</name>
    <dbReference type="NCBI Taxonomy" id="109636"/>
    <lineage>
        <taxon>Eukaryota</taxon>
        <taxon>Fungi</taxon>
        <taxon>Dikarya</taxon>
        <taxon>Basidiomycota</taxon>
        <taxon>Agaricomycotina</taxon>
        <taxon>Agaricomycetes</taxon>
        <taxon>Agaricomycetidae</taxon>
        <taxon>Agaricales</taxon>
        <taxon>Agaricineae</taxon>
        <taxon>Strophariaceae</taxon>
        <taxon>Pholiota</taxon>
    </lineage>
</organism>
<protein>
    <submittedName>
        <fullName evidence="1">Uncharacterized protein</fullName>
    </submittedName>
</protein>
<dbReference type="Proteomes" id="UP000807469">
    <property type="component" value="Unassembled WGS sequence"/>
</dbReference>
<evidence type="ECO:0000313" key="2">
    <source>
        <dbReference type="Proteomes" id="UP000807469"/>
    </source>
</evidence>
<accession>A0A9P6D127</accession>
<sequence>NPEIDAQNLDNGAARTTDAGVVKNLKWSFSLSHTRLLKGGWVREQVIQDLPPSVDLADAERYLEPNAYRELQSILTSFTLTSICHWHRVAEWGYILNSTSISAIDENGKSYIQRCTSTRTYERRGSQNFGVNIELVNIPQKDPYIIQW</sequence>
<dbReference type="Gene3D" id="2.60.120.10">
    <property type="entry name" value="Jelly Rolls"/>
    <property type="match status" value="1"/>
</dbReference>
<evidence type="ECO:0000313" key="1">
    <source>
        <dbReference type="EMBL" id="KAF9479258.1"/>
    </source>
</evidence>
<feature type="non-terminal residue" evidence="1">
    <location>
        <position position="1"/>
    </location>
</feature>
<dbReference type="EMBL" id="MU155217">
    <property type="protein sequence ID" value="KAF9479258.1"/>
    <property type="molecule type" value="Genomic_DNA"/>
</dbReference>
<dbReference type="SUPFAM" id="SSF51182">
    <property type="entry name" value="RmlC-like cupins"/>
    <property type="match status" value="1"/>
</dbReference>
<dbReference type="OrthoDB" id="10263073at2759"/>